<dbReference type="AlphaFoldDB" id="A0A4Y2QE35"/>
<accession>A0A4Y2QE35</accession>
<protein>
    <submittedName>
        <fullName evidence="1">Uncharacterized protein</fullName>
    </submittedName>
</protein>
<evidence type="ECO:0000313" key="1">
    <source>
        <dbReference type="EMBL" id="GBN62445.1"/>
    </source>
</evidence>
<comment type="caution">
    <text evidence="1">The sequence shown here is derived from an EMBL/GenBank/DDBJ whole genome shotgun (WGS) entry which is preliminary data.</text>
</comment>
<reference evidence="1 2" key="1">
    <citation type="journal article" date="2019" name="Sci. Rep.">
        <title>Orb-weaving spider Araneus ventricosus genome elucidates the spidroin gene catalogue.</title>
        <authorList>
            <person name="Kono N."/>
            <person name="Nakamura H."/>
            <person name="Ohtoshi R."/>
            <person name="Moran D.A.P."/>
            <person name="Shinohara A."/>
            <person name="Yoshida Y."/>
            <person name="Fujiwara M."/>
            <person name="Mori M."/>
            <person name="Tomita M."/>
            <person name="Arakawa K."/>
        </authorList>
    </citation>
    <scope>NUCLEOTIDE SEQUENCE [LARGE SCALE GENOMIC DNA]</scope>
</reference>
<name>A0A4Y2QE35_ARAVE</name>
<dbReference type="Proteomes" id="UP000499080">
    <property type="component" value="Unassembled WGS sequence"/>
</dbReference>
<proteinExistence type="predicted"/>
<organism evidence="1 2">
    <name type="scientific">Araneus ventricosus</name>
    <name type="common">Orbweaver spider</name>
    <name type="synonym">Epeira ventricosa</name>
    <dbReference type="NCBI Taxonomy" id="182803"/>
    <lineage>
        <taxon>Eukaryota</taxon>
        <taxon>Metazoa</taxon>
        <taxon>Ecdysozoa</taxon>
        <taxon>Arthropoda</taxon>
        <taxon>Chelicerata</taxon>
        <taxon>Arachnida</taxon>
        <taxon>Araneae</taxon>
        <taxon>Araneomorphae</taxon>
        <taxon>Entelegynae</taxon>
        <taxon>Araneoidea</taxon>
        <taxon>Araneidae</taxon>
        <taxon>Araneus</taxon>
    </lineage>
</organism>
<dbReference type="EMBL" id="BGPR01013824">
    <property type="protein sequence ID" value="GBN62445.1"/>
    <property type="molecule type" value="Genomic_DNA"/>
</dbReference>
<gene>
    <name evidence="1" type="ORF">AVEN_79984_1</name>
</gene>
<evidence type="ECO:0000313" key="2">
    <source>
        <dbReference type="Proteomes" id="UP000499080"/>
    </source>
</evidence>
<sequence>MAKVDHSVIRCLLFAVPYASTRKLADESDVCSPLSTNVDLRLRVGQDCLGVEIIAEKPDFWLFRGFSPGNGSAVIIARNNSLPVFFYKKTNAVCWHFFIIIDSIGNQSIGHYLSANNDTLSNPTTKRRLEEGVVVDWPKMLKLKAS</sequence>
<keyword evidence="2" id="KW-1185">Reference proteome</keyword>